<dbReference type="AlphaFoldDB" id="A0A0G1DSN2"/>
<dbReference type="STRING" id="1618738.UV76_C0008G0036"/>
<sequence>MTKKLIIIAVISLVVGYLLGNFVPLQNFSGGNRCRQPEQQRGKTASIPSGKGILEVTVENSSNQPMVGIEIDVAVQPGPPEDWGTKEANVNGVANFELNPGSYYVYFNTSRFPSGYKIPPPQKVDVQEGQVESVRIVLEKD</sequence>
<evidence type="ECO:0000313" key="2">
    <source>
        <dbReference type="Proteomes" id="UP000034646"/>
    </source>
</evidence>
<protein>
    <recommendedName>
        <fullName evidence="3">Carboxypeptidase regulatory-like domain-containing protein</fullName>
    </recommendedName>
</protein>
<gene>
    <name evidence="1" type="ORF">UV76_C0008G0036</name>
</gene>
<organism evidence="1 2">
    <name type="scientific">Candidatus Nomurabacteria bacterium GW2011_GWA2_43_15</name>
    <dbReference type="NCBI Taxonomy" id="1618738"/>
    <lineage>
        <taxon>Bacteria</taxon>
        <taxon>Candidatus Nomuraibacteriota</taxon>
    </lineage>
</organism>
<comment type="caution">
    <text evidence="1">The sequence shown here is derived from an EMBL/GenBank/DDBJ whole genome shotgun (WGS) entry which is preliminary data.</text>
</comment>
<reference evidence="1 2" key="1">
    <citation type="journal article" date="2015" name="Nature">
        <title>rRNA introns, odd ribosomes, and small enigmatic genomes across a large radiation of phyla.</title>
        <authorList>
            <person name="Brown C.T."/>
            <person name="Hug L.A."/>
            <person name="Thomas B.C."/>
            <person name="Sharon I."/>
            <person name="Castelle C.J."/>
            <person name="Singh A."/>
            <person name="Wilkins M.J."/>
            <person name="Williams K.H."/>
            <person name="Banfield J.F."/>
        </authorList>
    </citation>
    <scope>NUCLEOTIDE SEQUENCE [LARGE SCALE GENOMIC DNA]</scope>
</reference>
<evidence type="ECO:0008006" key="3">
    <source>
        <dbReference type="Google" id="ProtNLM"/>
    </source>
</evidence>
<dbReference type="EMBL" id="LCFS01000008">
    <property type="protein sequence ID" value="KKT00625.1"/>
    <property type="molecule type" value="Genomic_DNA"/>
</dbReference>
<dbReference type="Proteomes" id="UP000034646">
    <property type="component" value="Unassembled WGS sequence"/>
</dbReference>
<evidence type="ECO:0000313" key="1">
    <source>
        <dbReference type="EMBL" id="KKT00625.1"/>
    </source>
</evidence>
<name>A0A0G1DSN2_9BACT</name>
<dbReference type="PATRIC" id="fig|1618738.3.peg.472"/>
<accession>A0A0G1DSN2</accession>
<proteinExistence type="predicted"/>